<evidence type="ECO:0000313" key="3">
    <source>
        <dbReference type="Proteomes" id="UP000644147"/>
    </source>
</evidence>
<keyword evidence="2" id="KW-0326">Glycosidase</keyword>
<gene>
    <name evidence="2" type="primary">neuC</name>
    <name evidence="2" type="ORF">I5M27_01840</name>
</gene>
<dbReference type="InterPro" id="IPR003331">
    <property type="entry name" value="UDP_GlcNAc_Epimerase_2_dom"/>
</dbReference>
<dbReference type="Gene3D" id="3.40.50.2000">
    <property type="entry name" value="Glycogen Phosphorylase B"/>
    <property type="match status" value="2"/>
</dbReference>
<comment type="caution">
    <text evidence="2">The sequence shown here is derived from an EMBL/GenBank/DDBJ whole genome shotgun (WGS) entry which is preliminary data.</text>
</comment>
<reference evidence="2 3" key="1">
    <citation type="submission" date="2020-12" db="EMBL/GenBank/DDBJ databases">
        <title>Bacterial novel species Adhaeribacter sp. BT258 isolated from soil.</title>
        <authorList>
            <person name="Jung H.-Y."/>
        </authorList>
    </citation>
    <scope>NUCLEOTIDE SEQUENCE [LARGE SCALE GENOMIC DNA]</scope>
    <source>
        <strain evidence="2 3">BT258</strain>
    </source>
</reference>
<name>A0ABS1BXR5_9BACT</name>
<keyword evidence="3" id="KW-1185">Reference proteome</keyword>
<dbReference type="Proteomes" id="UP000644147">
    <property type="component" value="Unassembled WGS sequence"/>
</dbReference>
<accession>A0ABS1BXR5</accession>
<organism evidence="2 3">
    <name type="scientific">Adhaeribacter terrigena</name>
    <dbReference type="NCBI Taxonomy" id="2793070"/>
    <lineage>
        <taxon>Bacteria</taxon>
        <taxon>Pseudomonadati</taxon>
        <taxon>Bacteroidota</taxon>
        <taxon>Cytophagia</taxon>
        <taxon>Cytophagales</taxon>
        <taxon>Hymenobacteraceae</taxon>
        <taxon>Adhaeribacter</taxon>
    </lineage>
</organism>
<dbReference type="SUPFAM" id="SSF53756">
    <property type="entry name" value="UDP-Glycosyltransferase/glycogen phosphorylase"/>
    <property type="match status" value="1"/>
</dbReference>
<proteinExistence type="predicted"/>
<dbReference type="PANTHER" id="PTHR43174:SF3">
    <property type="entry name" value="UDP-N-ACETYLGLUCOSAMINE 2-EPIMERASE"/>
    <property type="match status" value="1"/>
</dbReference>
<dbReference type="RefSeq" id="WP_200504322.1">
    <property type="nucleotide sequence ID" value="NZ_JAEHFX010000001.1"/>
</dbReference>
<dbReference type="EC" id="3.2.1.183" evidence="2"/>
<dbReference type="Pfam" id="PF02350">
    <property type="entry name" value="Epimerase_2"/>
    <property type="match status" value="1"/>
</dbReference>
<dbReference type="NCBIfam" id="TIGR03568">
    <property type="entry name" value="NeuC_NnaA"/>
    <property type="match status" value="1"/>
</dbReference>
<dbReference type="InterPro" id="IPR029767">
    <property type="entry name" value="WecB-like"/>
</dbReference>
<dbReference type="InterPro" id="IPR020004">
    <property type="entry name" value="UDP-GlcNAc_Epase"/>
</dbReference>
<feature type="domain" description="UDP-N-acetylglucosamine 2-epimerase" evidence="1">
    <location>
        <begin position="21"/>
        <end position="364"/>
    </location>
</feature>
<evidence type="ECO:0000259" key="1">
    <source>
        <dbReference type="Pfam" id="PF02350"/>
    </source>
</evidence>
<dbReference type="GO" id="GO:0016798">
    <property type="term" value="F:hydrolase activity, acting on glycosyl bonds"/>
    <property type="evidence" value="ECO:0007669"/>
    <property type="project" value="UniProtKB-KW"/>
</dbReference>
<keyword evidence="2" id="KW-0378">Hydrolase</keyword>
<sequence length="370" mass="41182">MNITVLTSSRADYGIYLPLLKKLQADPFFNLKIFIFGTHMSVFHGLTKNQIKEDGFEISREIESLILGDSAEAISSAMGLTMLKFASVWAQEQNEVDLIFCLGDRYEMFGAVMASVPFNIPVAHIHGGETTIGAIDNIFRHALTLASKLHFATTQHHAGRIKELTGQENNIYNVGSLSLDNLNNIDFYSIGEFKTKFGVDMSIPTILVTYHPETVDLRNNLNSLNEVIAALDTLDEQILITMPNADTQGNEVRTVLLRFAARKKNVVTVESLGTKGYFSAMHYSKFLLGNSSSGIIEAASFRKYVINIGDRQKGREAGRNVIHCAAQKDNILNVIRQINELPDYDGFNIYGRGNASEKIARILKEINLQN</sequence>
<evidence type="ECO:0000313" key="2">
    <source>
        <dbReference type="EMBL" id="MBK0401706.1"/>
    </source>
</evidence>
<protein>
    <submittedName>
        <fullName evidence="2">UDP-N-acetylglucosamine 2-epimerase (Hydrolyzing)</fullName>
        <ecNumber evidence="2">3.2.1.183</ecNumber>
    </submittedName>
</protein>
<dbReference type="EMBL" id="JAEHFX010000001">
    <property type="protein sequence ID" value="MBK0401706.1"/>
    <property type="molecule type" value="Genomic_DNA"/>
</dbReference>
<dbReference type="PANTHER" id="PTHR43174">
    <property type="entry name" value="UDP-N-ACETYLGLUCOSAMINE 2-EPIMERASE"/>
    <property type="match status" value="1"/>
</dbReference>